<dbReference type="InterPro" id="IPR004358">
    <property type="entry name" value="Sig_transdc_His_kin-like_C"/>
</dbReference>
<evidence type="ECO:0000256" key="5">
    <source>
        <dbReference type="ARBA" id="ARBA00022741"/>
    </source>
</evidence>
<dbReference type="InterPro" id="IPR003594">
    <property type="entry name" value="HATPase_dom"/>
</dbReference>
<dbReference type="NCBIfam" id="TIGR00229">
    <property type="entry name" value="sensory_box"/>
    <property type="match status" value="1"/>
</dbReference>
<keyword evidence="7" id="KW-0067">ATP-binding</keyword>
<dbReference type="InterPro" id="IPR003018">
    <property type="entry name" value="GAF"/>
</dbReference>
<dbReference type="SUPFAM" id="SSF55781">
    <property type="entry name" value="GAF domain-like"/>
    <property type="match status" value="1"/>
</dbReference>
<accession>A0A928VXB0</accession>
<dbReference type="InterPro" id="IPR000014">
    <property type="entry name" value="PAS"/>
</dbReference>
<feature type="region of interest" description="Disordered" evidence="10">
    <location>
        <begin position="20"/>
        <end position="41"/>
    </location>
</feature>
<proteinExistence type="predicted"/>
<dbReference type="SUPFAM" id="SSF55874">
    <property type="entry name" value="ATPase domain of HSP90 chaperone/DNA topoisomerase II/histidine kinase"/>
    <property type="match status" value="1"/>
</dbReference>
<feature type="coiled-coil region" evidence="9">
    <location>
        <begin position="212"/>
        <end position="253"/>
    </location>
</feature>
<reference evidence="14" key="1">
    <citation type="submission" date="2020-10" db="EMBL/GenBank/DDBJ databases">
        <authorList>
            <person name="Castelo-Branco R."/>
            <person name="Eusebio N."/>
            <person name="Adriana R."/>
            <person name="Vieira A."/>
            <person name="Brugerolle De Fraissinette N."/>
            <person name="Rezende De Castro R."/>
            <person name="Schneider M.P."/>
            <person name="Vasconcelos V."/>
            <person name="Leao P.N."/>
        </authorList>
    </citation>
    <scope>NUCLEOTIDE SEQUENCE</scope>
    <source>
        <strain evidence="14">LEGE 11467</strain>
    </source>
</reference>
<dbReference type="PROSITE" id="PS50109">
    <property type="entry name" value="HIS_KIN"/>
    <property type="match status" value="1"/>
</dbReference>
<keyword evidence="8" id="KW-0902">Two-component regulatory system</keyword>
<dbReference type="Proteomes" id="UP000621799">
    <property type="component" value="Unassembled WGS sequence"/>
</dbReference>
<name>A0A928VXB0_9CYAN</name>
<evidence type="ECO:0000256" key="2">
    <source>
        <dbReference type="ARBA" id="ARBA00012438"/>
    </source>
</evidence>
<dbReference type="CDD" id="cd00130">
    <property type="entry name" value="PAS"/>
    <property type="match status" value="1"/>
</dbReference>
<evidence type="ECO:0000256" key="8">
    <source>
        <dbReference type="ARBA" id="ARBA00023012"/>
    </source>
</evidence>
<gene>
    <name evidence="14" type="ORF">IQ235_01655</name>
</gene>
<dbReference type="Pfam" id="PF00989">
    <property type="entry name" value="PAS"/>
    <property type="match status" value="1"/>
</dbReference>
<evidence type="ECO:0000259" key="12">
    <source>
        <dbReference type="PROSITE" id="PS50112"/>
    </source>
</evidence>
<keyword evidence="5" id="KW-0547">Nucleotide-binding</keyword>
<evidence type="ECO:0000256" key="3">
    <source>
        <dbReference type="ARBA" id="ARBA00022553"/>
    </source>
</evidence>
<dbReference type="Pfam" id="PF01590">
    <property type="entry name" value="GAF"/>
    <property type="match status" value="1"/>
</dbReference>
<evidence type="ECO:0000313" key="14">
    <source>
        <dbReference type="EMBL" id="MBE9039500.1"/>
    </source>
</evidence>
<protein>
    <recommendedName>
        <fullName evidence="2">histidine kinase</fullName>
        <ecNumber evidence="2">2.7.13.3</ecNumber>
    </recommendedName>
</protein>
<dbReference type="InterPro" id="IPR036097">
    <property type="entry name" value="HisK_dim/P_sf"/>
</dbReference>
<evidence type="ECO:0000256" key="6">
    <source>
        <dbReference type="ARBA" id="ARBA00022777"/>
    </source>
</evidence>
<keyword evidence="15" id="KW-1185">Reference proteome</keyword>
<dbReference type="Pfam" id="PF02518">
    <property type="entry name" value="HATPase_c"/>
    <property type="match status" value="1"/>
</dbReference>
<dbReference type="InterPro" id="IPR029016">
    <property type="entry name" value="GAF-like_dom_sf"/>
</dbReference>
<dbReference type="EC" id="2.7.13.3" evidence="2"/>
<evidence type="ECO:0000256" key="7">
    <source>
        <dbReference type="ARBA" id="ARBA00022840"/>
    </source>
</evidence>
<dbReference type="PROSITE" id="PS50113">
    <property type="entry name" value="PAC"/>
    <property type="match status" value="1"/>
</dbReference>
<dbReference type="Gene3D" id="1.10.287.130">
    <property type="match status" value="1"/>
</dbReference>
<dbReference type="Gene3D" id="3.30.450.40">
    <property type="match status" value="1"/>
</dbReference>
<dbReference type="SUPFAM" id="SSF55785">
    <property type="entry name" value="PYP-like sensor domain (PAS domain)"/>
    <property type="match status" value="2"/>
</dbReference>
<dbReference type="PANTHER" id="PTHR43065">
    <property type="entry name" value="SENSOR HISTIDINE KINASE"/>
    <property type="match status" value="1"/>
</dbReference>
<comment type="caution">
    <text evidence="14">The sequence shown here is derived from an EMBL/GenBank/DDBJ whole genome shotgun (WGS) entry which is preliminary data.</text>
</comment>
<evidence type="ECO:0000313" key="15">
    <source>
        <dbReference type="Proteomes" id="UP000621799"/>
    </source>
</evidence>
<feature type="coiled-coil region" evidence="9">
    <location>
        <begin position="480"/>
        <end position="521"/>
    </location>
</feature>
<evidence type="ECO:0000256" key="1">
    <source>
        <dbReference type="ARBA" id="ARBA00000085"/>
    </source>
</evidence>
<dbReference type="InterPro" id="IPR000700">
    <property type="entry name" value="PAS-assoc_C"/>
</dbReference>
<dbReference type="Gene3D" id="3.30.450.20">
    <property type="entry name" value="PAS domain"/>
    <property type="match status" value="2"/>
</dbReference>
<evidence type="ECO:0000259" key="13">
    <source>
        <dbReference type="PROSITE" id="PS50113"/>
    </source>
</evidence>
<keyword evidence="4" id="KW-0808">Transferase</keyword>
<sequence>MPCGTHRSLATISPYSRYRNSRMDMGHNTKNARNNACDDDRDKAPEEIDFATLMQSYREISREMVLDRVLASLVQILLEKTGARSSYLLLETDRRWSIVASGTTDGCRLTVELPLAIEGQLPASIIEDVACNAKAIVLDDALGQSQNADAAYFQTHSTRSIACIPLLDGDRLEGIAYLENALDVGAFTPHRLQSVQFLCDGGATALGKARKYEEEKKRTRRLEAKVASTQEALQQERRERQLVEEKLLSSEGKMRAIFEAMTDIVLVLDVRGHEIEHIDVAPTHSARSDSYGEIVSQTINNFFDPATGQFWFGMVRRAMVTQQTIVFEYQLPIGEEEAWFSANISPMLGGSVIWVARNMSERVSAQKALHRSEEKFAKAFRSSPNPITITTMANGRHIEVNEAFCEITGYTAEEVMGQTALDLNLWVDPDERHHLFELLSTQAEVRNYEFEFRTKSGGVRTALLSTEEIDLRGEKCLLSISNDITERKQAEQELQQRNEDLAQTLQELQATQEELIQSEKMASLGQLIAGVAHEINTPMGAIRASIGNIAQALESSLQQLPHLFQTLSTERQRDFFALLELSRQQVEPLSFREERKQKRSLVKALEARGIEDRDLHSLAATLVQLGMVEPLDRFEALLKDPDRESILDVARNQAIQYKNSENIKLAIERASKIVFALKIYAHPGDSGKMTKAQVTDGIDVVLTIYQNQIKQGIEVIKNYAEVPPIFCYPSELNQVWTNLIHNAIQAMNNQGKLEISVSAKDRGVWVRITDSGCGIPADIQTKIFQPFFTTKPPGEGSGLGLDIIQKIVDKHQGIIQVESVPGQTTFSIWLPNEQPSSDPSEL</sequence>
<dbReference type="SMART" id="SM00091">
    <property type="entry name" value="PAS"/>
    <property type="match status" value="2"/>
</dbReference>
<dbReference type="InterPro" id="IPR005467">
    <property type="entry name" value="His_kinase_dom"/>
</dbReference>
<evidence type="ECO:0000256" key="4">
    <source>
        <dbReference type="ARBA" id="ARBA00022679"/>
    </source>
</evidence>
<dbReference type="GO" id="GO:0006355">
    <property type="term" value="P:regulation of DNA-templated transcription"/>
    <property type="evidence" value="ECO:0007669"/>
    <property type="project" value="InterPro"/>
</dbReference>
<dbReference type="EMBL" id="JADEXN010000013">
    <property type="protein sequence ID" value="MBE9039500.1"/>
    <property type="molecule type" value="Genomic_DNA"/>
</dbReference>
<comment type="catalytic activity">
    <reaction evidence="1">
        <text>ATP + protein L-histidine = ADP + protein N-phospho-L-histidine.</text>
        <dbReference type="EC" id="2.7.13.3"/>
    </reaction>
</comment>
<dbReference type="AlphaFoldDB" id="A0A928VXB0"/>
<dbReference type="InterPro" id="IPR003661">
    <property type="entry name" value="HisK_dim/P_dom"/>
</dbReference>
<feature type="domain" description="Histidine kinase" evidence="11">
    <location>
        <begin position="729"/>
        <end position="834"/>
    </location>
</feature>
<dbReference type="InterPro" id="IPR036890">
    <property type="entry name" value="HATPase_C_sf"/>
</dbReference>
<dbReference type="PRINTS" id="PR00344">
    <property type="entry name" value="BCTRLSENSOR"/>
</dbReference>
<dbReference type="RefSeq" id="WP_264319762.1">
    <property type="nucleotide sequence ID" value="NZ_JADEXN010000013.1"/>
</dbReference>
<dbReference type="InterPro" id="IPR035965">
    <property type="entry name" value="PAS-like_dom_sf"/>
</dbReference>
<dbReference type="InterPro" id="IPR013767">
    <property type="entry name" value="PAS_fold"/>
</dbReference>
<evidence type="ECO:0000256" key="9">
    <source>
        <dbReference type="SAM" id="Coils"/>
    </source>
</evidence>
<keyword evidence="9" id="KW-0175">Coiled coil</keyword>
<dbReference type="GO" id="GO:0005524">
    <property type="term" value="F:ATP binding"/>
    <property type="evidence" value="ECO:0007669"/>
    <property type="project" value="UniProtKB-KW"/>
</dbReference>
<dbReference type="CDD" id="cd00082">
    <property type="entry name" value="HisKA"/>
    <property type="match status" value="1"/>
</dbReference>
<feature type="domain" description="PAC" evidence="13">
    <location>
        <begin position="446"/>
        <end position="496"/>
    </location>
</feature>
<dbReference type="PANTHER" id="PTHR43065:SF48">
    <property type="entry name" value="HISTIDINE KINASE"/>
    <property type="match status" value="1"/>
</dbReference>
<evidence type="ECO:0000259" key="11">
    <source>
        <dbReference type="PROSITE" id="PS50109"/>
    </source>
</evidence>
<evidence type="ECO:0000256" key="10">
    <source>
        <dbReference type="SAM" id="MobiDB-lite"/>
    </source>
</evidence>
<keyword evidence="6" id="KW-0418">Kinase</keyword>
<dbReference type="SMART" id="SM00387">
    <property type="entry name" value="HATPase_c"/>
    <property type="match status" value="1"/>
</dbReference>
<feature type="domain" description="PAS" evidence="12">
    <location>
        <begin position="372"/>
        <end position="446"/>
    </location>
</feature>
<dbReference type="SUPFAM" id="SSF47384">
    <property type="entry name" value="Homodimeric domain of signal transducing histidine kinase"/>
    <property type="match status" value="1"/>
</dbReference>
<dbReference type="PROSITE" id="PS50112">
    <property type="entry name" value="PAS"/>
    <property type="match status" value="1"/>
</dbReference>
<dbReference type="Gene3D" id="3.30.565.10">
    <property type="entry name" value="Histidine kinase-like ATPase, C-terminal domain"/>
    <property type="match status" value="1"/>
</dbReference>
<dbReference type="GO" id="GO:0000155">
    <property type="term" value="F:phosphorelay sensor kinase activity"/>
    <property type="evidence" value="ECO:0007669"/>
    <property type="project" value="InterPro"/>
</dbReference>
<keyword evidence="3" id="KW-0597">Phosphoprotein</keyword>
<organism evidence="14 15">
    <name type="scientific">Zarconia navalis LEGE 11467</name>
    <dbReference type="NCBI Taxonomy" id="1828826"/>
    <lineage>
        <taxon>Bacteria</taxon>
        <taxon>Bacillati</taxon>
        <taxon>Cyanobacteriota</taxon>
        <taxon>Cyanophyceae</taxon>
        <taxon>Oscillatoriophycideae</taxon>
        <taxon>Oscillatoriales</taxon>
        <taxon>Oscillatoriales incertae sedis</taxon>
        <taxon>Zarconia</taxon>
        <taxon>Zarconia navalis</taxon>
    </lineage>
</organism>